<reference evidence="1" key="1">
    <citation type="submission" date="2019-03" db="EMBL/GenBank/DDBJ databases">
        <title>Single cell metagenomics reveals metabolic interactions within the superorganism composed of flagellate Streblomastix strix and complex community of Bacteroidetes bacteria on its surface.</title>
        <authorList>
            <person name="Treitli S.C."/>
            <person name="Kolisko M."/>
            <person name="Husnik F."/>
            <person name="Keeling P."/>
            <person name="Hampl V."/>
        </authorList>
    </citation>
    <scope>NUCLEOTIDE SEQUENCE</scope>
    <source>
        <strain evidence="1">STM</strain>
    </source>
</reference>
<sequence length="39" mass="4653">HFLARMRRKTKCYSKKIEMLKLSILLLMHHRNGTLAILS</sequence>
<protein>
    <submittedName>
        <fullName evidence="1">Uncharacterized protein</fullName>
    </submittedName>
</protein>
<dbReference type="EMBL" id="SNRY01010757">
    <property type="protein sequence ID" value="KAA6305367.1"/>
    <property type="molecule type" value="Genomic_DNA"/>
</dbReference>
<dbReference type="AlphaFoldDB" id="A0A5J4P7B8"/>
<comment type="caution">
    <text evidence="1">The sequence shown here is derived from an EMBL/GenBank/DDBJ whole genome shotgun (WGS) entry which is preliminary data.</text>
</comment>
<accession>A0A5J4P7B8</accession>
<evidence type="ECO:0000313" key="1">
    <source>
        <dbReference type="EMBL" id="KAA6305367.1"/>
    </source>
</evidence>
<feature type="non-terminal residue" evidence="1">
    <location>
        <position position="1"/>
    </location>
</feature>
<gene>
    <name evidence="1" type="ORF">EZS27_042981</name>
</gene>
<organism evidence="1">
    <name type="scientific">termite gut metagenome</name>
    <dbReference type="NCBI Taxonomy" id="433724"/>
    <lineage>
        <taxon>unclassified sequences</taxon>
        <taxon>metagenomes</taxon>
        <taxon>organismal metagenomes</taxon>
    </lineage>
</organism>
<proteinExistence type="predicted"/>
<name>A0A5J4P7B8_9ZZZZ</name>